<dbReference type="GO" id="GO:0000981">
    <property type="term" value="F:DNA-binding transcription factor activity, RNA polymerase II-specific"/>
    <property type="evidence" value="ECO:0007669"/>
    <property type="project" value="UniProtKB-ARBA"/>
</dbReference>
<dbReference type="GO" id="GO:0033309">
    <property type="term" value="C:SBF transcription complex"/>
    <property type="evidence" value="ECO:0007669"/>
    <property type="project" value="TreeGrafter"/>
</dbReference>
<feature type="compositionally biased region" description="Low complexity" evidence="1">
    <location>
        <begin position="229"/>
        <end position="248"/>
    </location>
</feature>
<dbReference type="GO" id="GO:0030907">
    <property type="term" value="C:MBF transcription complex"/>
    <property type="evidence" value="ECO:0007669"/>
    <property type="project" value="TreeGrafter"/>
</dbReference>
<dbReference type="Proteomes" id="UP000837801">
    <property type="component" value="Unassembled WGS sequence"/>
</dbReference>
<dbReference type="InterPro" id="IPR003163">
    <property type="entry name" value="Tscrpt_reg_HTH_APSES-type"/>
</dbReference>
<comment type="caution">
    <text evidence="3">The sequence shown here is derived from an EMBL/GenBank/DDBJ whole genome shotgun (WGS) entry which is preliminary data.</text>
</comment>
<keyword evidence="4" id="KW-1185">Reference proteome</keyword>
<feature type="domain" description="HTH APSES-type" evidence="2">
    <location>
        <begin position="298"/>
        <end position="431"/>
    </location>
</feature>
<name>A0A9P0QQZ9_9ASCO</name>
<feature type="compositionally biased region" description="Polar residues" evidence="1">
    <location>
        <begin position="16"/>
        <end position="35"/>
    </location>
</feature>
<dbReference type="Gene3D" id="3.10.260.10">
    <property type="entry name" value="Transcription regulator HTH, APSES-type DNA-binding domain"/>
    <property type="match status" value="1"/>
</dbReference>
<feature type="region of interest" description="Disordered" evidence="1">
    <location>
        <begin position="1"/>
        <end position="35"/>
    </location>
</feature>
<feature type="compositionally biased region" description="Polar residues" evidence="1">
    <location>
        <begin position="455"/>
        <end position="481"/>
    </location>
</feature>
<dbReference type="InterPro" id="IPR036887">
    <property type="entry name" value="HTH_APSES_sf"/>
</dbReference>
<dbReference type="EMBL" id="CAKXYY010000008">
    <property type="protein sequence ID" value="CAH2352788.1"/>
    <property type="molecule type" value="Genomic_DNA"/>
</dbReference>
<evidence type="ECO:0000313" key="3">
    <source>
        <dbReference type="EMBL" id="CAH2352788.1"/>
    </source>
</evidence>
<feature type="region of interest" description="Disordered" evidence="1">
    <location>
        <begin position="564"/>
        <end position="615"/>
    </location>
</feature>
<proteinExistence type="predicted"/>
<feature type="region of interest" description="Disordered" evidence="1">
    <location>
        <begin position="447"/>
        <end position="509"/>
    </location>
</feature>
<feature type="region of interest" description="Disordered" evidence="1">
    <location>
        <begin position="86"/>
        <end position="105"/>
    </location>
</feature>
<dbReference type="SUPFAM" id="SSF54616">
    <property type="entry name" value="DNA-binding domain of Mlu1-box binding protein MBP1"/>
    <property type="match status" value="1"/>
</dbReference>
<dbReference type="PANTHER" id="PTHR43828:SF5">
    <property type="entry name" value="TRANSCRIPTIONAL REPRESSOR XBP1"/>
    <property type="match status" value="1"/>
</dbReference>
<dbReference type="OrthoDB" id="5562739at2759"/>
<accession>A0A9P0QQZ9</accession>
<feature type="region of interest" description="Disordered" evidence="1">
    <location>
        <begin position="193"/>
        <end position="255"/>
    </location>
</feature>
<organism evidence="3 4">
    <name type="scientific">[Candida] railenensis</name>
    <dbReference type="NCBI Taxonomy" id="45579"/>
    <lineage>
        <taxon>Eukaryota</taxon>
        <taxon>Fungi</taxon>
        <taxon>Dikarya</taxon>
        <taxon>Ascomycota</taxon>
        <taxon>Saccharomycotina</taxon>
        <taxon>Pichiomycetes</taxon>
        <taxon>Debaryomycetaceae</taxon>
        <taxon>Kurtzmaniella</taxon>
    </lineage>
</organism>
<gene>
    <name evidence="3" type="ORF">CLIB1423_08S01090</name>
</gene>
<dbReference type="InterPro" id="IPR051642">
    <property type="entry name" value="SWI6-like"/>
</dbReference>
<evidence type="ECO:0000259" key="2">
    <source>
        <dbReference type="PROSITE" id="PS51299"/>
    </source>
</evidence>
<dbReference type="PANTHER" id="PTHR43828">
    <property type="entry name" value="ASPARAGINASE"/>
    <property type="match status" value="1"/>
</dbReference>
<dbReference type="GO" id="GO:0003677">
    <property type="term" value="F:DNA binding"/>
    <property type="evidence" value="ECO:0007669"/>
    <property type="project" value="InterPro"/>
</dbReference>
<sequence length="666" mass="74275">MNPYYKSSPKGGYMKTNYQQSSAQHGLSSPESITSPYQYQPVYYENQPHSPLYQVQYKFIPYQQQQQQQQLQQQQQQQNYSLFQAQQLQHPSQHHSGHYLQSPPLGQLQASPIIHRSQAPLTPSHSHSGSAASSYTTELPQLRTMSSNYRSPYQRISGNYSPPKLQASSQIPMQSQALLVDNSQPQALMKVQAQALAPEQPKNSTKRHKKSKSYPESRYYDSLIRRKSTSGSSSSAPNSSHSSTSNTTRKSHYAEAPASEDVKFPICSMDPSSLMSLAPQDQTKLKHIFANIEVKKYSTSAIDPLRNYLTVYEYVLNKHWVIWDYETGFVHLTGIWKASISESSDNLSNPSGSSGDHPKSHFKADIVKLLETTPKEYQQHIKRIRGGFLKIQGTWLPYDLCKIVARKFCYHIRFELIPIFGQEFPESCLTPDDPGFGKLRLDESFEIKDKRKRSSSQSGQEKNKSSGSTIKESAESLTPTANRPAVGTFTSMDISPKSEAPPYSSSRYTFASRPPLQALSTEHSSISGPNSSDSLNNVFSSNTSYTEMLDIVTASKCLQSLRSGCHPSEQQVSYTMENSRSIKDKETTQLPESGTGTSSGTGSTSSLTSPLSTTATTSPATFVLGRGISTILKAANLREDHGENEREQIQDQGKRRISLKIHDLIS</sequence>
<reference evidence="3" key="1">
    <citation type="submission" date="2022-03" db="EMBL/GenBank/DDBJ databases">
        <authorList>
            <person name="Legras J.-L."/>
            <person name="Devillers H."/>
            <person name="Grondin C."/>
        </authorList>
    </citation>
    <scope>NUCLEOTIDE SEQUENCE</scope>
    <source>
        <strain evidence="3">CLIB 1423</strain>
    </source>
</reference>
<dbReference type="AlphaFoldDB" id="A0A9P0QQZ9"/>
<evidence type="ECO:0000256" key="1">
    <source>
        <dbReference type="SAM" id="MobiDB-lite"/>
    </source>
</evidence>
<feature type="compositionally biased region" description="Low complexity" evidence="1">
    <location>
        <begin position="593"/>
        <end position="615"/>
    </location>
</feature>
<dbReference type="PROSITE" id="PS51299">
    <property type="entry name" value="HTH_APSES"/>
    <property type="match status" value="1"/>
</dbReference>
<evidence type="ECO:0000313" key="4">
    <source>
        <dbReference type="Proteomes" id="UP000837801"/>
    </source>
</evidence>
<protein>
    <recommendedName>
        <fullName evidence="2">HTH APSES-type domain-containing protein</fullName>
    </recommendedName>
</protein>
<feature type="compositionally biased region" description="Polar residues" evidence="1">
    <location>
        <begin position="564"/>
        <end position="579"/>
    </location>
</feature>